<sequence length="133" mass="14769">MRVLFRKFHCPSLICFSRSSVGEFSPCSVKSESTQHVPSMPTSVSDDMSESPNEKVEIENGKDGLDGKVEIVLKSSLKRASHRAASMVDDKGGVKWMDFLGKELVEVREFEATESEESEDDFEGNQSCVCVIQ</sequence>
<comment type="caution">
    <text evidence="2">The sequence shown here is derived from an EMBL/GenBank/DDBJ whole genome shotgun (WGS) entry which is preliminary data.</text>
</comment>
<proteinExistence type="predicted"/>
<feature type="compositionally biased region" description="Polar residues" evidence="1">
    <location>
        <begin position="28"/>
        <end position="46"/>
    </location>
</feature>
<name>A0AAV9AI18_ACOGR</name>
<evidence type="ECO:0000313" key="2">
    <source>
        <dbReference type="EMBL" id="KAK1263858.1"/>
    </source>
</evidence>
<dbReference type="PANTHER" id="PTHR33401:SF19">
    <property type="entry name" value="(RAPE) HYPOTHETICAL PROTEIN"/>
    <property type="match status" value="1"/>
</dbReference>
<dbReference type="PANTHER" id="PTHR33401">
    <property type="entry name" value="LIGHT-HARVESTING COMPLEX-LIKE PROTEIN OHP2, CHLOROPLASTIC"/>
    <property type="match status" value="1"/>
</dbReference>
<evidence type="ECO:0000256" key="1">
    <source>
        <dbReference type="SAM" id="MobiDB-lite"/>
    </source>
</evidence>
<organism evidence="2 3">
    <name type="scientific">Acorus gramineus</name>
    <name type="common">Dwarf sweet flag</name>
    <dbReference type="NCBI Taxonomy" id="55184"/>
    <lineage>
        <taxon>Eukaryota</taxon>
        <taxon>Viridiplantae</taxon>
        <taxon>Streptophyta</taxon>
        <taxon>Embryophyta</taxon>
        <taxon>Tracheophyta</taxon>
        <taxon>Spermatophyta</taxon>
        <taxon>Magnoliopsida</taxon>
        <taxon>Liliopsida</taxon>
        <taxon>Acoraceae</taxon>
        <taxon>Acorus</taxon>
    </lineage>
</organism>
<dbReference type="AlphaFoldDB" id="A0AAV9AI18"/>
<feature type="region of interest" description="Disordered" evidence="1">
    <location>
        <begin position="28"/>
        <end position="61"/>
    </location>
</feature>
<dbReference type="EMBL" id="JAUJYN010000009">
    <property type="protein sequence ID" value="KAK1263858.1"/>
    <property type="molecule type" value="Genomic_DNA"/>
</dbReference>
<dbReference type="Proteomes" id="UP001179952">
    <property type="component" value="Unassembled WGS sequence"/>
</dbReference>
<accession>A0AAV9AI18</accession>
<reference evidence="2" key="1">
    <citation type="journal article" date="2023" name="Nat. Commun.">
        <title>Diploid and tetraploid genomes of Acorus and the evolution of monocots.</title>
        <authorList>
            <person name="Ma L."/>
            <person name="Liu K.W."/>
            <person name="Li Z."/>
            <person name="Hsiao Y.Y."/>
            <person name="Qi Y."/>
            <person name="Fu T."/>
            <person name="Tang G.D."/>
            <person name="Zhang D."/>
            <person name="Sun W.H."/>
            <person name="Liu D.K."/>
            <person name="Li Y."/>
            <person name="Chen G.Z."/>
            <person name="Liu X.D."/>
            <person name="Liao X.Y."/>
            <person name="Jiang Y.T."/>
            <person name="Yu X."/>
            <person name="Hao Y."/>
            <person name="Huang J."/>
            <person name="Zhao X.W."/>
            <person name="Ke S."/>
            <person name="Chen Y.Y."/>
            <person name="Wu W.L."/>
            <person name="Hsu J.L."/>
            <person name="Lin Y.F."/>
            <person name="Huang M.D."/>
            <person name="Li C.Y."/>
            <person name="Huang L."/>
            <person name="Wang Z.W."/>
            <person name="Zhao X."/>
            <person name="Zhong W.Y."/>
            <person name="Peng D.H."/>
            <person name="Ahmad S."/>
            <person name="Lan S."/>
            <person name="Zhang J.S."/>
            <person name="Tsai W.C."/>
            <person name="Van de Peer Y."/>
            <person name="Liu Z.J."/>
        </authorList>
    </citation>
    <scope>NUCLEOTIDE SEQUENCE</scope>
    <source>
        <strain evidence="2">SCP</strain>
    </source>
</reference>
<keyword evidence="3" id="KW-1185">Reference proteome</keyword>
<reference evidence="2" key="2">
    <citation type="submission" date="2023-06" db="EMBL/GenBank/DDBJ databases">
        <authorList>
            <person name="Ma L."/>
            <person name="Liu K.-W."/>
            <person name="Li Z."/>
            <person name="Hsiao Y.-Y."/>
            <person name="Qi Y."/>
            <person name="Fu T."/>
            <person name="Tang G."/>
            <person name="Zhang D."/>
            <person name="Sun W.-H."/>
            <person name="Liu D.-K."/>
            <person name="Li Y."/>
            <person name="Chen G.-Z."/>
            <person name="Liu X.-D."/>
            <person name="Liao X.-Y."/>
            <person name="Jiang Y.-T."/>
            <person name="Yu X."/>
            <person name="Hao Y."/>
            <person name="Huang J."/>
            <person name="Zhao X.-W."/>
            <person name="Ke S."/>
            <person name="Chen Y.-Y."/>
            <person name="Wu W.-L."/>
            <person name="Hsu J.-L."/>
            <person name="Lin Y.-F."/>
            <person name="Huang M.-D."/>
            <person name="Li C.-Y."/>
            <person name="Huang L."/>
            <person name="Wang Z.-W."/>
            <person name="Zhao X."/>
            <person name="Zhong W.-Y."/>
            <person name="Peng D.-H."/>
            <person name="Ahmad S."/>
            <person name="Lan S."/>
            <person name="Zhang J.-S."/>
            <person name="Tsai W.-C."/>
            <person name="Van De Peer Y."/>
            <person name="Liu Z.-J."/>
        </authorList>
    </citation>
    <scope>NUCLEOTIDE SEQUENCE</scope>
    <source>
        <strain evidence="2">SCP</strain>
        <tissue evidence="2">Leaves</tissue>
    </source>
</reference>
<evidence type="ECO:0000313" key="3">
    <source>
        <dbReference type="Proteomes" id="UP001179952"/>
    </source>
</evidence>
<feature type="compositionally biased region" description="Basic and acidic residues" evidence="1">
    <location>
        <begin position="52"/>
        <end position="61"/>
    </location>
</feature>
<gene>
    <name evidence="2" type="ORF">QJS04_geneDACA009474</name>
</gene>
<protein>
    <submittedName>
        <fullName evidence="2">Uncharacterized protein</fullName>
    </submittedName>
</protein>